<dbReference type="SUPFAM" id="SSF53474">
    <property type="entry name" value="alpha/beta-Hydrolases"/>
    <property type="match status" value="1"/>
</dbReference>
<evidence type="ECO:0000313" key="1">
    <source>
        <dbReference type="EMBL" id="GER82220.1"/>
    </source>
</evidence>
<keyword evidence="2" id="KW-1185">Reference proteome</keyword>
<dbReference type="Proteomes" id="UP000334820">
    <property type="component" value="Unassembled WGS sequence"/>
</dbReference>
<sequence length="187" mass="20183">MADFSDPSTVIPLWPEKAPRPEAAALPEQETVLPLPSEVPQTMLPLPFGITIARNVMQPGLLPYLPDPSVATGTAVIVCPGGTFQFLSIEDEGKAVARWLCAHGIAAFVLKYRVSQTAARDEDFITQLLARFANLMRLVELMLQIEPLAVADGRQAIRVVRQRAAAWGVAPERIGILGFSTGGVVAR</sequence>
<accession>A0A5J4K6D5</accession>
<dbReference type="AlphaFoldDB" id="A0A5J4K6D5"/>
<gene>
    <name evidence="1" type="ORF">KTAU_08580</name>
</gene>
<reference evidence="1 2" key="1">
    <citation type="journal article" date="2019" name="Int. J. Syst. Evol. Microbiol.">
        <title>Thermogemmatispora aurantia sp. nov. and Thermogemmatispora argillosa sp. nov., within the class Ktedonobacteria, and emended description of the genus Thermogemmatispora.</title>
        <authorList>
            <person name="Zheng Y."/>
            <person name="Wang C.M."/>
            <person name="Sakai Y."/>
            <person name="Abe K."/>
            <person name="Yokota A."/>
            <person name="Yabe S."/>
        </authorList>
    </citation>
    <scope>NUCLEOTIDE SEQUENCE [LARGE SCALE GENOMIC DNA]</scope>
    <source>
        <strain evidence="1 2">A1-2</strain>
    </source>
</reference>
<dbReference type="EMBL" id="BKZV01000001">
    <property type="protein sequence ID" value="GER82220.1"/>
    <property type="molecule type" value="Genomic_DNA"/>
</dbReference>
<name>A0A5J4K6D5_9CHLR</name>
<evidence type="ECO:0008006" key="3">
    <source>
        <dbReference type="Google" id="ProtNLM"/>
    </source>
</evidence>
<protein>
    <recommendedName>
        <fullName evidence="3">Alpha/beta hydrolase fold-3 domain-containing protein</fullName>
    </recommendedName>
</protein>
<dbReference type="Gene3D" id="3.40.50.1820">
    <property type="entry name" value="alpha/beta hydrolase"/>
    <property type="match status" value="1"/>
</dbReference>
<proteinExistence type="predicted"/>
<evidence type="ECO:0000313" key="2">
    <source>
        <dbReference type="Proteomes" id="UP000334820"/>
    </source>
</evidence>
<organism evidence="1 2">
    <name type="scientific">Thermogemmatispora aurantia</name>
    <dbReference type="NCBI Taxonomy" id="2045279"/>
    <lineage>
        <taxon>Bacteria</taxon>
        <taxon>Bacillati</taxon>
        <taxon>Chloroflexota</taxon>
        <taxon>Ktedonobacteria</taxon>
        <taxon>Thermogemmatisporales</taxon>
        <taxon>Thermogemmatisporaceae</taxon>
        <taxon>Thermogemmatispora</taxon>
    </lineage>
</organism>
<dbReference type="InterPro" id="IPR029058">
    <property type="entry name" value="AB_hydrolase_fold"/>
</dbReference>
<comment type="caution">
    <text evidence="1">The sequence shown here is derived from an EMBL/GenBank/DDBJ whole genome shotgun (WGS) entry which is preliminary data.</text>
</comment>
<dbReference type="RefSeq" id="WP_151727132.1">
    <property type="nucleotide sequence ID" value="NZ_BKZV01000001.1"/>
</dbReference>